<evidence type="ECO:0000313" key="3">
    <source>
        <dbReference type="Proteomes" id="UP000295388"/>
    </source>
</evidence>
<organism evidence="2 3">
    <name type="scientific">Kribbella caucasensis</name>
    <dbReference type="NCBI Taxonomy" id="2512215"/>
    <lineage>
        <taxon>Bacteria</taxon>
        <taxon>Bacillati</taxon>
        <taxon>Actinomycetota</taxon>
        <taxon>Actinomycetes</taxon>
        <taxon>Propionibacteriales</taxon>
        <taxon>Kribbellaceae</taxon>
        <taxon>Kribbella</taxon>
    </lineage>
</organism>
<comment type="caution">
    <text evidence="2">The sequence shown here is derived from an EMBL/GenBank/DDBJ whole genome shotgun (WGS) entry which is preliminary data.</text>
</comment>
<dbReference type="RefSeq" id="WP_133800972.1">
    <property type="nucleotide sequence ID" value="NZ_SNWQ01000007.1"/>
</dbReference>
<name>A0A4R6KE66_9ACTN</name>
<evidence type="ECO:0000313" key="2">
    <source>
        <dbReference type="EMBL" id="TDO48557.1"/>
    </source>
</evidence>
<dbReference type="OrthoDB" id="3806316at2"/>
<dbReference type="Proteomes" id="UP000295388">
    <property type="component" value="Unassembled WGS sequence"/>
</dbReference>
<accession>A0A4R6KE66</accession>
<protein>
    <submittedName>
        <fullName evidence="2">Uncharacterized protein</fullName>
    </submittedName>
</protein>
<dbReference type="AlphaFoldDB" id="A0A4R6KE66"/>
<reference evidence="2 3" key="1">
    <citation type="submission" date="2019-03" db="EMBL/GenBank/DDBJ databases">
        <title>Genomic Encyclopedia of Type Strains, Phase III (KMG-III): the genomes of soil and plant-associated and newly described type strains.</title>
        <authorList>
            <person name="Whitman W."/>
        </authorList>
    </citation>
    <scope>NUCLEOTIDE SEQUENCE [LARGE SCALE GENOMIC DNA]</scope>
    <source>
        <strain evidence="2 3">VKM Ac-2527</strain>
    </source>
</reference>
<feature type="region of interest" description="Disordered" evidence="1">
    <location>
        <begin position="70"/>
        <end position="90"/>
    </location>
</feature>
<evidence type="ECO:0000256" key="1">
    <source>
        <dbReference type="SAM" id="MobiDB-lite"/>
    </source>
</evidence>
<sequence length="320" mass="35221">MSASSRGRSRWRAAKALVALPALLVIWLAVPKSAGEVPAGGEPPPADGYFQSLPTGSWSKLPDDATCARKVERSTWEPRPSNAGPNRTMPDVQSVHTALATRPRATEAKAYDSQWDSWLLARVTGHHTGTTDENIQWAACKWGLADNLVRAVADAESTWYQYERHASGACVEKRGCGDLFDKASPASAEFCTGLKAHGYDYQRDYGPRLCPKTFSIIGVMSWQDPAWGVMAENQNGTFPFNRDSTAFALDYYGSFIRGCVEGWAWWLTGMPGTARSADLTERLDGCVGAWFAGAWRTEPANDYIDVVHKAMEERVWLSFG</sequence>
<dbReference type="EMBL" id="SNWQ01000007">
    <property type="protein sequence ID" value="TDO48557.1"/>
    <property type="molecule type" value="Genomic_DNA"/>
</dbReference>
<gene>
    <name evidence="2" type="ORF">EV643_107186</name>
</gene>
<keyword evidence="3" id="KW-1185">Reference proteome</keyword>
<proteinExistence type="predicted"/>